<name>A0ABY5WCQ7_9ACTN</name>
<dbReference type="Proteomes" id="UP001059617">
    <property type="component" value="Chromosome"/>
</dbReference>
<proteinExistence type="predicted"/>
<evidence type="ECO:0000313" key="3">
    <source>
        <dbReference type="Proteomes" id="UP001059617"/>
    </source>
</evidence>
<evidence type="ECO:0008006" key="4">
    <source>
        <dbReference type="Google" id="ProtNLM"/>
    </source>
</evidence>
<keyword evidence="3" id="KW-1185">Reference proteome</keyword>
<reference evidence="2" key="2">
    <citation type="submission" date="2022-09" db="EMBL/GenBank/DDBJ databases">
        <title>Biosynthetic gene clusters of Dactylosporangioum fulvum.</title>
        <authorList>
            <person name="Caradec T."/>
        </authorList>
    </citation>
    <scope>NUCLEOTIDE SEQUENCE</scope>
    <source>
        <strain evidence="2">NRRL B-16292</strain>
    </source>
</reference>
<feature type="transmembrane region" description="Helical" evidence="1">
    <location>
        <begin position="34"/>
        <end position="53"/>
    </location>
</feature>
<protein>
    <recommendedName>
        <fullName evidence="4">Integral membrane protein</fullName>
    </recommendedName>
</protein>
<feature type="transmembrane region" description="Helical" evidence="1">
    <location>
        <begin position="59"/>
        <end position="82"/>
    </location>
</feature>
<accession>A0ABY5WCQ7</accession>
<reference evidence="2" key="1">
    <citation type="submission" date="2021-04" db="EMBL/GenBank/DDBJ databases">
        <authorList>
            <person name="Hartkoorn R.C."/>
            <person name="Beaudoing E."/>
            <person name="Hot D."/>
        </authorList>
    </citation>
    <scope>NUCLEOTIDE SEQUENCE</scope>
    <source>
        <strain evidence="2">NRRL B-16292</strain>
    </source>
</reference>
<keyword evidence="1" id="KW-1133">Transmembrane helix</keyword>
<dbReference type="RefSeq" id="WP_259864370.1">
    <property type="nucleotide sequence ID" value="NZ_BAAAST010000036.1"/>
</dbReference>
<evidence type="ECO:0000256" key="1">
    <source>
        <dbReference type="SAM" id="Phobius"/>
    </source>
</evidence>
<gene>
    <name evidence="2" type="ORF">Dfulv_17505</name>
</gene>
<evidence type="ECO:0000313" key="2">
    <source>
        <dbReference type="EMBL" id="UWP85946.1"/>
    </source>
</evidence>
<keyword evidence="1" id="KW-0812">Transmembrane</keyword>
<keyword evidence="1" id="KW-0472">Membrane</keyword>
<organism evidence="2 3">
    <name type="scientific">Dactylosporangium fulvum</name>
    <dbReference type="NCBI Taxonomy" id="53359"/>
    <lineage>
        <taxon>Bacteria</taxon>
        <taxon>Bacillati</taxon>
        <taxon>Actinomycetota</taxon>
        <taxon>Actinomycetes</taxon>
        <taxon>Micromonosporales</taxon>
        <taxon>Micromonosporaceae</taxon>
        <taxon>Dactylosporangium</taxon>
    </lineage>
</organism>
<sequence length="84" mass="9323">MTSLADATTVDLSPWAVRFRQRHTKPARRGDYSWDRVAAALIAVLVGAARYAVAAVVHLVIYAVLFVVVLIGASTLFELLIWRR</sequence>
<dbReference type="EMBL" id="CP073720">
    <property type="protein sequence ID" value="UWP85946.1"/>
    <property type="molecule type" value="Genomic_DNA"/>
</dbReference>